<evidence type="ECO:0000313" key="2">
    <source>
        <dbReference type="EMBL" id="OCL02614.1"/>
    </source>
</evidence>
<evidence type="ECO:0000256" key="1">
    <source>
        <dbReference type="SAM" id="MobiDB-lite"/>
    </source>
</evidence>
<keyword evidence="3" id="KW-1185">Reference proteome</keyword>
<evidence type="ECO:0000313" key="3">
    <source>
        <dbReference type="Proteomes" id="UP000250140"/>
    </source>
</evidence>
<accession>A0A8E2JMX1</accession>
<sequence length="64" mass="6903">MLAMRCAQGCTAPPQCSHADRPTQPQPATEDGPETDFPFLFGARGLSPIKFRNLWASFSAFSGS</sequence>
<proteinExistence type="predicted"/>
<dbReference type="AlphaFoldDB" id="A0A8E2JMX1"/>
<feature type="region of interest" description="Disordered" evidence="1">
    <location>
        <begin position="1"/>
        <end position="36"/>
    </location>
</feature>
<reference evidence="2 3" key="1">
    <citation type="journal article" date="2016" name="Nat. Commun.">
        <title>Ectomycorrhizal ecology is imprinted in the genome of the dominant symbiotic fungus Cenococcum geophilum.</title>
        <authorList>
            <consortium name="DOE Joint Genome Institute"/>
            <person name="Peter M."/>
            <person name="Kohler A."/>
            <person name="Ohm R.A."/>
            <person name="Kuo A."/>
            <person name="Krutzmann J."/>
            <person name="Morin E."/>
            <person name="Arend M."/>
            <person name="Barry K.W."/>
            <person name="Binder M."/>
            <person name="Choi C."/>
            <person name="Clum A."/>
            <person name="Copeland A."/>
            <person name="Grisel N."/>
            <person name="Haridas S."/>
            <person name="Kipfer T."/>
            <person name="LaButti K."/>
            <person name="Lindquist E."/>
            <person name="Lipzen A."/>
            <person name="Maire R."/>
            <person name="Meier B."/>
            <person name="Mihaltcheva S."/>
            <person name="Molinier V."/>
            <person name="Murat C."/>
            <person name="Poggeler S."/>
            <person name="Quandt C.A."/>
            <person name="Sperisen C."/>
            <person name="Tritt A."/>
            <person name="Tisserant E."/>
            <person name="Crous P.W."/>
            <person name="Henrissat B."/>
            <person name="Nehls U."/>
            <person name="Egli S."/>
            <person name="Spatafora J.W."/>
            <person name="Grigoriev I.V."/>
            <person name="Martin F.M."/>
        </authorList>
    </citation>
    <scope>NUCLEOTIDE SEQUENCE [LARGE SCALE GENOMIC DNA]</scope>
    <source>
        <strain evidence="2 3">CBS 207.34</strain>
    </source>
</reference>
<dbReference type="EMBL" id="KV750922">
    <property type="protein sequence ID" value="OCL02614.1"/>
    <property type="molecule type" value="Genomic_DNA"/>
</dbReference>
<protein>
    <submittedName>
        <fullName evidence="2">Uncharacterized protein</fullName>
    </submittedName>
</protein>
<dbReference type="Proteomes" id="UP000250140">
    <property type="component" value="Unassembled WGS sequence"/>
</dbReference>
<organism evidence="2 3">
    <name type="scientific">Glonium stellatum</name>
    <dbReference type="NCBI Taxonomy" id="574774"/>
    <lineage>
        <taxon>Eukaryota</taxon>
        <taxon>Fungi</taxon>
        <taxon>Dikarya</taxon>
        <taxon>Ascomycota</taxon>
        <taxon>Pezizomycotina</taxon>
        <taxon>Dothideomycetes</taxon>
        <taxon>Pleosporomycetidae</taxon>
        <taxon>Gloniales</taxon>
        <taxon>Gloniaceae</taxon>
        <taxon>Glonium</taxon>
    </lineage>
</organism>
<gene>
    <name evidence="2" type="ORF">AOQ84DRAFT_357290</name>
</gene>
<name>A0A8E2JMX1_9PEZI</name>